<dbReference type="PROSITE" id="PS51257">
    <property type="entry name" value="PROKAR_LIPOPROTEIN"/>
    <property type="match status" value="1"/>
</dbReference>
<dbReference type="Proteomes" id="UP000001876">
    <property type="component" value="Unassembled WGS sequence"/>
</dbReference>
<feature type="compositionally biased region" description="Basic and acidic residues" evidence="11">
    <location>
        <begin position="133"/>
        <end position="191"/>
    </location>
</feature>
<proteinExistence type="inferred from homology"/>
<dbReference type="OMA" id="HKSITGG"/>
<evidence type="ECO:0000256" key="10">
    <source>
        <dbReference type="RuleBase" id="RU003651"/>
    </source>
</evidence>
<dbReference type="RefSeq" id="XP_003058968.1">
    <property type="nucleotide sequence ID" value="XM_003058922.1"/>
</dbReference>
<dbReference type="Pfam" id="PF12037">
    <property type="entry name" value="ATAD3_N"/>
    <property type="match status" value="1"/>
</dbReference>
<evidence type="ECO:0000256" key="11">
    <source>
        <dbReference type="SAM" id="MobiDB-lite"/>
    </source>
</evidence>
<feature type="compositionally biased region" description="Basic and acidic residues" evidence="11">
    <location>
        <begin position="104"/>
        <end position="118"/>
    </location>
</feature>
<dbReference type="PROSITE" id="PS00674">
    <property type="entry name" value="AAA"/>
    <property type="match status" value="1"/>
</dbReference>
<evidence type="ECO:0000259" key="12">
    <source>
        <dbReference type="SMART" id="SM00382"/>
    </source>
</evidence>
<sequence>MLLRELARRAGARLGPAAIGAGAVAIGGPIGVAACKDKDKEKTVTPSFDPEALERGAKALREINASPHAKNVIELARTQETTKAAEANAKAAEMQAAAAQHATNTEKVRWEEQRKTDQARAQQQGQIKEYEDELARKRYQHEHESTRKRNAEMVKMQEEASHRQENVRRATEEQIQQSRRETDRQKAEHERELIRAKSIAEAEGRIAENRANEDVIRRQMLAKIEAETNKAMTLLKETLRAAGDGVNALLADQTKGAALVGGLTALAAGVYGAREGSRMGFRMLERYLGQPSLVRETSRNVWGFRPSAPTAASAVSSALSSSSNGNGGILGEVVLERGLEARVRHLAVSTANTRKNNAPFRNVMLYGPPGTGKTMAAKRLARYSGLDYALMTGGDVAPLGADAVTRIHELFDWAGTSRRGLLLFIDEADAFLAKRGGGVAAAEHSTGVRAALNALLYRTGELSRDVVLVIATNRPEDLDAAVLDRMDEALEFGLPDLDARTRLCRLYFDKLIARGEDAGDDKPAQGFLGALGIGKGGKRGGGKIGTPIRVAPDVDDASIVTAAKKAEGFSGREIAKMMASVQGAVYGSGDAVLTAETFEAVVAYKVKEHAGRKAGFAAGGPGAKKR</sequence>
<dbReference type="InterPro" id="IPR027417">
    <property type="entry name" value="P-loop_NTPase"/>
</dbReference>
<dbReference type="InterPro" id="IPR003960">
    <property type="entry name" value="ATPase_AAA_CS"/>
</dbReference>
<evidence type="ECO:0000313" key="14">
    <source>
        <dbReference type="Proteomes" id="UP000001876"/>
    </source>
</evidence>
<evidence type="ECO:0000256" key="5">
    <source>
        <dbReference type="ARBA" id="ARBA00022840"/>
    </source>
</evidence>
<reference evidence="13 14" key="1">
    <citation type="journal article" date="2009" name="Science">
        <title>Green evolution and dynamic adaptations revealed by genomes of the marine picoeukaryotes Micromonas.</title>
        <authorList>
            <person name="Worden A.Z."/>
            <person name="Lee J.H."/>
            <person name="Mock T."/>
            <person name="Rouze P."/>
            <person name="Simmons M.P."/>
            <person name="Aerts A.L."/>
            <person name="Allen A.E."/>
            <person name="Cuvelier M.L."/>
            <person name="Derelle E."/>
            <person name="Everett M.V."/>
            <person name="Foulon E."/>
            <person name="Grimwood J."/>
            <person name="Gundlach H."/>
            <person name="Henrissat B."/>
            <person name="Napoli C."/>
            <person name="McDonald S.M."/>
            <person name="Parker M.S."/>
            <person name="Rombauts S."/>
            <person name="Salamov A."/>
            <person name="Von Dassow P."/>
            <person name="Badger J.H."/>
            <person name="Coutinho P.M."/>
            <person name="Demir E."/>
            <person name="Dubchak I."/>
            <person name="Gentemann C."/>
            <person name="Eikrem W."/>
            <person name="Gready J.E."/>
            <person name="John U."/>
            <person name="Lanier W."/>
            <person name="Lindquist E.A."/>
            <person name="Lucas S."/>
            <person name="Mayer K.F."/>
            <person name="Moreau H."/>
            <person name="Not F."/>
            <person name="Otillar R."/>
            <person name="Panaud O."/>
            <person name="Pangilinan J."/>
            <person name="Paulsen I."/>
            <person name="Piegu B."/>
            <person name="Poliakov A."/>
            <person name="Robbens S."/>
            <person name="Schmutz J."/>
            <person name="Toulza E."/>
            <person name="Wyss T."/>
            <person name="Zelensky A."/>
            <person name="Zhou K."/>
            <person name="Armbrust E.V."/>
            <person name="Bhattacharya D."/>
            <person name="Goodenough U.W."/>
            <person name="Van de Peer Y."/>
            <person name="Grigoriev I.V."/>
        </authorList>
    </citation>
    <scope>NUCLEOTIDE SEQUENCE [LARGE SCALE GENOMIC DNA]</scope>
    <source>
        <strain evidence="13 14">CCMP1545</strain>
    </source>
</reference>
<feature type="domain" description="AAA+ ATPase" evidence="12">
    <location>
        <begin position="359"/>
        <end position="496"/>
    </location>
</feature>
<name>C1MS11_MICPC</name>
<evidence type="ECO:0000256" key="8">
    <source>
        <dbReference type="ARBA" id="ARBA00023136"/>
    </source>
</evidence>
<evidence type="ECO:0000256" key="6">
    <source>
        <dbReference type="ARBA" id="ARBA00023054"/>
    </source>
</evidence>
<dbReference type="SUPFAM" id="SSF52540">
    <property type="entry name" value="P-loop containing nucleoside triphosphate hydrolases"/>
    <property type="match status" value="1"/>
</dbReference>
<keyword evidence="3 10" id="KW-0547">Nucleotide-binding</keyword>
<dbReference type="PANTHER" id="PTHR23075">
    <property type="entry name" value="PUTATIVE ATP-ASE"/>
    <property type="match status" value="1"/>
</dbReference>
<comment type="similarity">
    <text evidence="10">Belongs to the AAA ATPase family.</text>
</comment>
<dbReference type="GeneID" id="9684042"/>
<dbReference type="GO" id="GO:0005743">
    <property type="term" value="C:mitochondrial inner membrane"/>
    <property type="evidence" value="ECO:0007669"/>
    <property type="project" value="UniProtKB-SubCell"/>
</dbReference>
<dbReference type="GO" id="GO:0007005">
    <property type="term" value="P:mitochondrion organization"/>
    <property type="evidence" value="ECO:0007669"/>
    <property type="project" value="TreeGrafter"/>
</dbReference>
<evidence type="ECO:0000256" key="2">
    <source>
        <dbReference type="ARBA" id="ARBA00004436"/>
    </source>
</evidence>
<dbReference type="Pfam" id="PF00004">
    <property type="entry name" value="AAA"/>
    <property type="match status" value="1"/>
</dbReference>
<dbReference type="InterPro" id="IPR021911">
    <property type="entry name" value="ATAD3_N"/>
</dbReference>
<dbReference type="AlphaFoldDB" id="C1MS11"/>
<keyword evidence="6" id="KW-0175">Coiled coil</keyword>
<keyword evidence="5 10" id="KW-0067">ATP-binding</keyword>
<evidence type="ECO:0000256" key="3">
    <source>
        <dbReference type="ARBA" id="ARBA00022741"/>
    </source>
</evidence>
<organism evidence="14">
    <name type="scientific">Micromonas pusilla (strain CCMP1545)</name>
    <name type="common">Picoplanktonic green alga</name>
    <dbReference type="NCBI Taxonomy" id="564608"/>
    <lineage>
        <taxon>Eukaryota</taxon>
        <taxon>Viridiplantae</taxon>
        <taxon>Chlorophyta</taxon>
        <taxon>Mamiellophyceae</taxon>
        <taxon>Mamiellales</taxon>
        <taxon>Mamiellaceae</taxon>
        <taxon>Micromonas</taxon>
    </lineage>
</organism>
<dbReference type="GO" id="GO:0008270">
    <property type="term" value="F:zinc ion binding"/>
    <property type="evidence" value="ECO:0007669"/>
    <property type="project" value="TreeGrafter"/>
</dbReference>
<gene>
    <name evidence="13" type="ORF">MICPUCDRAFT_16944</name>
</gene>
<evidence type="ECO:0000256" key="4">
    <source>
        <dbReference type="ARBA" id="ARBA00022792"/>
    </source>
</evidence>
<keyword evidence="4" id="KW-0999">Mitochondrion inner membrane</keyword>
<dbReference type="GO" id="GO:0016887">
    <property type="term" value="F:ATP hydrolysis activity"/>
    <property type="evidence" value="ECO:0007669"/>
    <property type="project" value="InterPro"/>
</dbReference>
<dbReference type="Gene3D" id="3.40.50.300">
    <property type="entry name" value="P-loop containing nucleotide triphosphate hydrolases"/>
    <property type="match status" value="1"/>
</dbReference>
<dbReference type="PANTHER" id="PTHR23075:SF0">
    <property type="entry name" value="ATPASE FAMILY AAA DOMAIN-CONTAINING PROTEIN 3"/>
    <property type="match status" value="1"/>
</dbReference>
<feature type="region of interest" description="Disordered" evidence="11">
    <location>
        <begin position="99"/>
        <end position="191"/>
    </location>
</feature>
<dbReference type="OrthoDB" id="199596at2759"/>
<keyword evidence="9" id="KW-1135">Mitochondrion nucleoid</keyword>
<dbReference type="GO" id="GO:0042645">
    <property type="term" value="C:mitochondrial nucleoid"/>
    <property type="evidence" value="ECO:0007669"/>
    <property type="project" value="UniProtKB-SubCell"/>
</dbReference>
<dbReference type="STRING" id="564608.C1MS11"/>
<keyword evidence="7" id="KW-0496">Mitochondrion</keyword>
<evidence type="ECO:0000313" key="13">
    <source>
        <dbReference type="EMBL" id="EEH57423.1"/>
    </source>
</evidence>
<dbReference type="GO" id="GO:0005524">
    <property type="term" value="F:ATP binding"/>
    <property type="evidence" value="ECO:0007669"/>
    <property type="project" value="UniProtKB-KW"/>
</dbReference>
<dbReference type="KEGG" id="mpp:MICPUCDRAFT_16944"/>
<evidence type="ECO:0000256" key="7">
    <source>
        <dbReference type="ARBA" id="ARBA00023128"/>
    </source>
</evidence>
<evidence type="ECO:0000256" key="1">
    <source>
        <dbReference type="ARBA" id="ARBA00004273"/>
    </source>
</evidence>
<dbReference type="EMBL" id="GG663739">
    <property type="protein sequence ID" value="EEH57423.1"/>
    <property type="molecule type" value="Genomic_DNA"/>
</dbReference>
<comment type="subcellular location">
    <subcellularLocation>
        <location evidence="1">Mitochondrion inner membrane</location>
    </subcellularLocation>
    <subcellularLocation>
        <location evidence="2">Mitochondrion matrix</location>
        <location evidence="2">Mitochondrion nucleoid</location>
    </subcellularLocation>
</comment>
<protein>
    <submittedName>
        <fullName evidence="13">Predicted protein</fullName>
    </submittedName>
</protein>
<accession>C1MS11</accession>
<keyword evidence="14" id="KW-1185">Reference proteome</keyword>
<evidence type="ECO:0000256" key="9">
    <source>
        <dbReference type="ARBA" id="ARBA00023271"/>
    </source>
</evidence>
<keyword evidence="8" id="KW-0472">Membrane</keyword>
<dbReference type="eggNOG" id="KOG0742">
    <property type="taxonomic scope" value="Eukaryota"/>
</dbReference>
<dbReference type="SMART" id="SM00382">
    <property type="entry name" value="AAA"/>
    <property type="match status" value="1"/>
</dbReference>
<dbReference type="InterPro" id="IPR003959">
    <property type="entry name" value="ATPase_AAA_core"/>
</dbReference>
<dbReference type="InterPro" id="IPR003593">
    <property type="entry name" value="AAA+_ATPase"/>
</dbReference>